<feature type="non-terminal residue" evidence="3">
    <location>
        <position position="1"/>
    </location>
</feature>
<organism evidence="3 4">
    <name type="scientific">miscellaneous Crenarchaeota group-1 archaeon SG8-32-1</name>
    <dbReference type="NCBI Taxonomy" id="1685124"/>
    <lineage>
        <taxon>Archaea</taxon>
        <taxon>Candidatus Bathyarchaeota</taxon>
        <taxon>MCG-1</taxon>
    </lineage>
</organism>
<evidence type="ECO:0000313" key="3">
    <source>
        <dbReference type="EMBL" id="KON30495.1"/>
    </source>
</evidence>
<dbReference type="AlphaFoldDB" id="A0A0M0BQ70"/>
<evidence type="ECO:0000256" key="2">
    <source>
        <dbReference type="ARBA" id="ARBA00022448"/>
    </source>
</evidence>
<dbReference type="Gene3D" id="3.40.50.300">
    <property type="entry name" value="P-loop containing nucleotide triphosphate hydrolases"/>
    <property type="match status" value="1"/>
</dbReference>
<comment type="similarity">
    <text evidence="1">Belongs to the ABC transporter superfamily.</text>
</comment>
<name>A0A0M0BQ70_9ARCH</name>
<proteinExistence type="inferred from homology"/>
<dbReference type="PANTHER" id="PTHR43335">
    <property type="entry name" value="ABC TRANSPORTER, ATP-BINDING PROTEIN"/>
    <property type="match status" value="1"/>
</dbReference>
<reference evidence="3 4" key="1">
    <citation type="submission" date="2015-06" db="EMBL/GenBank/DDBJ databases">
        <title>New insights into the roles of widespread benthic archaea in carbon and nitrogen cycling.</title>
        <authorList>
            <person name="Lazar C.S."/>
            <person name="Baker B.J."/>
            <person name="Seitz K.W."/>
            <person name="Hyde A.S."/>
            <person name="Dick G.J."/>
            <person name="Hinrichs K.-U."/>
            <person name="Teske A.P."/>
        </authorList>
    </citation>
    <scope>NUCLEOTIDE SEQUENCE [LARGE SCALE GENOMIC DNA]</scope>
    <source>
        <strain evidence="3">SG8-32-1</strain>
    </source>
</reference>
<dbReference type="SUPFAM" id="SSF52540">
    <property type="entry name" value="P-loop containing nucleoside triphosphate hydrolases"/>
    <property type="match status" value="1"/>
</dbReference>
<dbReference type="EMBL" id="LFWU01000123">
    <property type="protein sequence ID" value="KON30495.1"/>
    <property type="molecule type" value="Genomic_DNA"/>
</dbReference>
<dbReference type="InterPro" id="IPR027417">
    <property type="entry name" value="P-loop_NTPase"/>
</dbReference>
<protein>
    <recommendedName>
        <fullName evidence="5">ABC transporter ATP-binding protein</fullName>
    </recommendedName>
</protein>
<evidence type="ECO:0000313" key="4">
    <source>
        <dbReference type="Proteomes" id="UP000037237"/>
    </source>
</evidence>
<evidence type="ECO:0000256" key="1">
    <source>
        <dbReference type="ARBA" id="ARBA00005417"/>
    </source>
</evidence>
<dbReference type="Proteomes" id="UP000037237">
    <property type="component" value="Unassembled WGS sequence"/>
</dbReference>
<sequence>DPQARSELLDLVLKLHRNEKVTFLLSSHILPELSRVCDSVAIINRGKVWAFGKLSELYDKYAIGIIRVSTDCPEKLAAEIRNLKYVEDLRTDIRGISVRVFEEMEGELYEDAPKLAKKVKAKILGIETGSASLEELYRLAVDTKEEGD</sequence>
<evidence type="ECO:0008006" key="5">
    <source>
        <dbReference type="Google" id="ProtNLM"/>
    </source>
</evidence>
<keyword evidence="2" id="KW-0813">Transport</keyword>
<dbReference type="PANTHER" id="PTHR43335:SF11">
    <property type="entry name" value="ABC TRANSPORTER RELATED"/>
    <property type="match status" value="1"/>
</dbReference>
<gene>
    <name evidence="3" type="ORF">AC477_04940</name>
</gene>
<accession>A0A0M0BQ70</accession>
<comment type="caution">
    <text evidence="3">The sequence shown here is derived from an EMBL/GenBank/DDBJ whole genome shotgun (WGS) entry which is preliminary data.</text>
</comment>